<feature type="transmembrane region" description="Helical" evidence="4">
    <location>
        <begin position="7"/>
        <end position="29"/>
    </location>
</feature>
<evidence type="ECO:0000256" key="3">
    <source>
        <dbReference type="ARBA" id="ARBA00023315"/>
    </source>
</evidence>
<evidence type="ECO:0000256" key="2">
    <source>
        <dbReference type="ARBA" id="ARBA00022679"/>
    </source>
</evidence>
<sequence>MIWFRSALYWLGLVVLTPPFAILAILILPLPPRLRYRVITLWTHMMLCWLRVTCGLRYVVEGRENIPAGPAMILCKHQSAWETMALQQIFPPMVFVLKRELLKIPFFGWGLWALSPIAIDRGNRAEAQRTLMEQGHDRLAKGFWILIFPEGTRVPAGNRGKYKQGGPRLAMALDIPIVPVALNSGEFWPRNSFRKWPGTITVRIGPTIQPHGTPTAVSEQVENWIERELATFEGAGPCHPSRRAG</sequence>
<keyword evidence="4" id="KW-0472">Membrane</keyword>
<keyword evidence="3 6" id="KW-0012">Acyltransferase</keyword>
<dbReference type="CDD" id="cd07989">
    <property type="entry name" value="LPLAT_AGPAT-like"/>
    <property type="match status" value="1"/>
</dbReference>
<dbReference type="SUPFAM" id="SSF69593">
    <property type="entry name" value="Glycerol-3-phosphate (1)-acyltransferase"/>
    <property type="match status" value="1"/>
</dbReference>
<dbReference type="Pfam" id="PF01553">
    <property type="entry name" value="Acyltransferase"/>
    <property type="match status" value="1"/>
</dbReference>
<accession>A0ABY6DLD4</accession>
<gene>
    <name evidence="6" type="ORF">N8I74_17915</name>
</gene>
<keyword evidence="2" id="KW-0808">Transferase</keyword>
<evidence type="ECO:0000256" key="1">
    <source>
        <dbReference type="ARBA" id="ARBA00005189"/>
    </source>
</evidence>
<dbReference type="SMART" id="SM00563">
    <property type="entry name" value="PlsC"/>
    <property type="match status" value="1"/>
</dbReference>
<dbReference type="EMBL" id="CP106753">
    <property type="protein sequence ID" value="UXY15165.1"/>
    <property type="molecule type" value="Genomic_DNA"/>
</dbReference>
<protein>
    <submittedName>
        <fullName evidence="6">1-acyl-sn-glycerol-3-phosphate acyltransferase</fullName>
    </submittedName>
</protein>
<dbReference type="InterPro" id="IPR002123">
    <property type="entry name" value="Plipid/glycerol_acylTrfase"/>
</dbReference>
<dbReference type="PANTHER" id="PTHR10434">
    <property type="entry name" value="1-ACYL-SN-GLYCEROL-3-PHOSPHATE ACYLTRANSFERASE"/>
    <property type="match status" value="1"/>
</dbReference>
<keyword evidence="7" id="KW-1185">Reference proteome</keyword>
<keyword evidence="4" id="KW-0812">Transmembrane</keyword>
<comment type="pathway">
    <text evidence="1">Lipid metabolism.</text>
</comment>
<reference evidence="6" key="1">
    <citation type="submission" date="2022-10" db="EMBL/GenBank/DDBJ databases">
        <title>Chitiniphilus purpureus sp. nov., a novel chitin-degrading bacterium isolated from crawfish pond sediment.</title>
        <authorList>
            <person name="Li K."/>
        </authorList>
    </citation>
    <scope>NUCLEOTIDE SEQUENCE</scope>
    <source>
        <strain evidence="6">CD1</strain>
    </source>
</reference>
<dbReference type="PANTHER" id="PTHR10434:SF40">
    <property type="entry name" value="1-ACYL-SN-GLYCEROL-3-PHOSPHATE ACYLTRANSFERASE"/>
    <property type="match status" value="1"/>
</dbReference>
<feature type="domain" description="Phospholipid/glycerol acyltransferase" evidence="5">
    <location>
        <begin position="71"/>
        <end position="185"/>
    </location>
</feature>
<keyword evidence="4" id="KW-1133">Transmembrane helix</keyword>
<dbReference type="RefSeq" id="WP_263124556.1">
    <property type="nucleotide sequence ID" value="NZ_CP106753.1"/>
</dbReference>
<name>A0ABY6DLD4_9NEIS</name>
<evidence type="ECO:0000313" key="7">
    <source>
        <dbReference type="Proteomes" id="UP001061302"/>
    </source>
</evidence>
<dbReference type="Proteomes" id="UP001061302">
    <property type="component" value="Chromosome"/>
</dbReference>
<dbReference type="GO" id="GO:0016746">
    <property type="term" value="F:acyltransferase activity"/>
    <property type="evidence" value="ECO:0007669"/>
    <property type="project" value="UniProtKB-KW"/>
</dbReference>
<proteinExistence type="predicted"/>
<evidence type="ECO:0000256" key="4">
    <source>
        <dbReference type="SAM" id="Phobius"/>
    </source>
</evidence>
<evidence type="ECO:0000259" key="5">
    <source>
        <dbReference type="SMART" id="SM00563"/>
    </source>
</evidence>
<evidence type="ECO:0000313" key="6">
    <source>
        <dbReference type="EMBL" id="UXY15165.1"/>
    </source>
</evidence>
<organism evidence="6 7">
    <name type="scientific">Chitiniphilus purpureus</name>
    <dbReference type="NCBI Taxonomy" id="2981137"/>
    <lineage>
        <taxon>Bacteria</taxon>
        <taxon>Pseudomonadati</taxon>
        <taxon>Pseudomonadota</taxon>
        <taxon>Betaproteobacteria</taxon>
        <taxon>Neisseriales</taxon>
        <taxon>Chitinibacteraceae</taxon>
        <taxon>Chitiniphilus</taxon>
    </lineage>
</organism>